<dbReference type="PANTHER" id="PTHR43568:SF1">
    <property type="entry name" value="P PROTEIN"/>
    <property type="match status" value="1"/>
</dbReference>
<dbReference type="AlphaFoldDB" id="A0A2S1TZ17"/>
<feature type="transmembrane region" description="Helical" evidence="8">
    <location>
        <begin position="282"/>
        <end position="301"/>
    </location>
</feature>
<evidence type="ECO:0000256" key="8">
    <source>
        <dbReference type="SAM" id="Phobius"/>
    </source>
</evidence>
<feature type="transmembrane region" description="Helical" evidence="8">
    <location>
        <begin position="31"/>
        <end position="47"/>
    </location>
</feature>
<feature type="domain" description="Citrate transporter-like" evidence="9">
    <location>
        <begin position="19"/>
        <end position="368"/>
    </location>
</feature>
<dbReference type="InterPro" id="IPR000802">
    <property type="entry name" value="Arsenical_pump_ArsB"/>
</dbReference>
<reference evidence="10" key="1">
    <citation type="submission" date="2018-03" db="EMBL/GenBank/DDBJ databases">
        <title>Horizontal gene transfer is an indispensable driver in forging the evolution of the Neocallimastigomycota as a distinct gut-dwelling fungal lineage.</title>
        <authorList>
            <person name="Murphy C.L."/>
            <person name="Youssef N.H."/>
            <person name="Elshahed M.S."/>
        </authorList>
    </citation>
    <scope>NUCLEOTIDE SEQUENCE</scope>
    <source>
        <strain evidence="10">A2</strain>
    </source>
</reference>
<dbReference type="GO" id="GO:0015105">
    <property type="term" value="F:arsenite transmembrane transporter activity"/>
    <property type="evidence" value="ECO:0007669"/>
    <property type="project" value="InterPro"/>
</dbReference>
<dbReference type="Pfam" id="PF03600">
    <property type="entry name" value="CitMHS"/>
    <property type="match status" value="1"/>
</dbReference>
<dbReference type="PRINTS" id="PR00758">
    <property type="entry name" value="ARSENICPUMP"/>
</dbReference>
<name>A0A2S1TZ17_PIRSP</name>
<feature type="transmembrane region" description="Helical" evidence="8">
    <location>
        <begin position="6"/>
        <end position="24"/>
    </location>
</feature>
<feature type="transmembrane region" description="Helical" evidence="8">
    <location>
        <begin position="406"/>
        <end position="426"/>
    </location>
</feature>
<keyword evidence="6 8" id="KW-1133">Transmembrane helix</keyword>
<evidence type="ECO:0000256" key="3">
    <source>
        <dbReference type="ARBA" id="ARBA00022448"/>
    </source>
</evidence>
<keyword evidence="7 8" id="KW-0472">Membrane</keyword>
<protein>
    <submittedName>
        <fullName evidence="10">Arsenical pump membrane protein/citrate transporter</fullName>
    </submittedName>
</protein>
<evidence type="ECO:0000256" key="6">
    <source>
        <dbReference type="ARBA" id="ARBA00022989"/>
    </source>
</evidence>
<dbReference type="InterPro" id="IPR051475">
    <property type="entry name" value="Diverse_Ion_Transporter"/>
</dbReference>
<dbReference type="EMBL" id="MH043741">
    <property type="protein sequence ID" value="AWI66895.1"/>
    <property type="molecule type" value="mRNA"/>
</dbReference>
<dbReference type="PANTHER" id="PTHR43568">
    <property type="entry name" value="P PROTEIN"/>
    <property type="match status" value="1"/>
</dbReference>
<dbReference type="InterPro" id="IPR004680">
    <property type="entry name" value="Cit_transptr-like_dom"/>
</dbReference>
<keyword evidence="5 8" id="KW-0812">Transmembrane</keyword>
<keyword evidence="4" id="KW-1003">Cell membrane</keyword>
<comment type="similarity">
    <text evidence="2">Belongs to the CitM (TC 2.A.11) transporter family.</text>
</comment>
<feature type="transmembrane region" description="Helical" evidence="8">
    <location>
        <begin position="175"/>
        <end position="196"/>
    </location>
</feature>
<proteinExistence type="evidence at transcript level"/>
<feature type="transmembrane region" description="Helical" evidence="8">
    <location>
        <begin position="226"/>
        <end position="245"/>
    </location>
</feature>
<evidence type="ECO:0000256" key="5">
    <source>
        <dbReference type="ARBA" id="ARBA00022692"/>
    </source>
</evidence>
<comment type="subcellular location">
    <subcellularLocation>
        <location evidence="1">Cell membrane</location>
        <topology evidence="1">Multi-pass membrane protein</topology>
    </subcellularLocation>
</comment>
<evidence type="ECO:0000259" key="9">
    <source>
        <dbReference type="Pfam" id="PF03600"/>
    </source>
</evidence>
<feature type="transmembrane region" description="Helical" evidence="8">
    <location>
        <begin position="361"/>
        <end position="386"/>
    </location>
</feature>
<feature type="transmembrane region" description="Helical" evidence="8">
    <location>
        <begin position="316"/>
        <end position="340"/>
    </location>
</feature>
<sequence>MFSETASLYIAISIFVITYVFIVLETFDRTIVSLCGACLMIMLKLINQESAIEEVDFNTLGLLVGMMILVLITKRSGLFEYIAIKIVKIAKASPRLIMIYLSLATGLLSALLDNVTTIMLVVPITLNIAKELNINPIPLIITEVFMSNVGGTGTLIGDPPNIIIGSAVNLTFTDFIINNGPFVLLCLIVTVLLFTLRHQKELKTFKELKEKLLETDERQMIKDKSILWKSLVVLAGVFVLFMLHGTLGFESASIALTGAAVLLLISNVDVEEILSEIEWGTILFFVGLFILVGGLKTVGAIDKLAEFVLKLTQGNLVLTAISILWVSAFASAFIDNIPFVTTMIPLIKHMGEISNMRLAPLWWSLSLGACLGGNGTIVGASANVVAVGLTKKQGHKITFKKFLVEAFPMMILTISMATVYIYLIYLRK</sequence>
<accession>A0A2S1TZ17</accession>
<evidence type="ECO:0000256" key="2">
    <source>
        <dbReference type="ARBA" id="ARBA00009843"/>
    </source>
</evidence>
<dbReference type="GO" id="GO:0005886">
    <property type="term" value="C:plasma membrane"/>
    <property type="evidence" value="ECO:0007669"/>
    <property type="project" value="UniProtKB-SubCell"/>
</dbReference>
<dbReference type="CDD" id="cd01116">
    <property type="entry name" value="P_permease"/>
    <property type="match status" value="1"/>
</dbReference>
<feature type="transmembrane region" description="Helical" evidence="8">
    <location>
        <begin position="59"/>
        <end position="84"/>
    </location>
</feature>
<evidence type="ECO:0000256" key="7">
    <source>
        <dbReference type="ARBA" id="ARBA00023136"/>
    </source>
</evidence>
<evidence type="ECO:0000256" key="1">
    <source>
        <dbReference type="ARBA" id="ARBA00004651"/>
    </source>
</evidence>
<evidence type="ECO:0000313" key="10">
    <source>
        <dbReference type="EMBL" id="AWI66895.1"/>
    </source>
</evidence>
<feature type="transmembrane region" description="Helical" evidence="8">
    <location>
        <begin position="96"/>
        <end position="122"/>
    </location>
</feature>
<organism evidence="10">
    <name type="scientific">Piromyces sp</name>
    <dbReference type="NCBI Taxonomy" id="45796"/>
    <lineage>
        <taxon>Eukaryota</taxon>
        <taxon>Fungi</taxon>
        <taxon>Fungi incertae sedis</taxon>
        <taxon>Chytridiomycota</taxon>
        <taxon>Chytridiomycota incertae sedis</taxon>
        <taxon>Neocallimastigomycetes</taxon>
        <taxon>Neocallimastigales</taxon>
        <taxon>Neocallimastigaceae</taxon>
        <taxon>Piromyces</taxon>
    </lineage>
</organism>
<keyword evidence="3" id="KW-0813">Transport</keyword>
<evidence type="ECO:0000256" key="4">
    <source>
        <dbReference type="ARBA" id="ARBA00022475"/>
    </source>
</evidence>